<dbReference type="InterPro" id="IPR022641">
    <property type="entry name" value="CheR_N"/>
</dbReference>
<accession>A0A1I1WB72</accession>
<evidence type="ECO:0000256" key="3">
    <source>
        <dbReference type="ARBA" id="ARBA00022603"/>
    </source>
</evidence>
<dbReference type="GO" id="GO:0032259">
    <property type="term" value="P:methylation"/>
    <property type="evidence" value="ECO:0007669"/>
    <property type="project" value="UniProtKB-KW"/>
</dbReference>
<organism evidence="7 8">
    <name type="scientific">Thiohalospira halophila DSM 15071</name>
    <dbReference type="NCBI Taxonomy" id="1123397"/>
    <lineage>
        <taxon>Bacteria</taxon>
        <taxon>Pseudomonadati</taxon>
        <taxon>Pseudomonadota</taxon>
        <taxon>Gammaproteobacteria</taxon>
        <taxon>Thiohalospirales</taxon>
        <taxon>Thiohalospiraceae</taxon>
        <taxon>Thiohalospira</taxon>
    </lineage>
</organism>
<protein>
    <recommendedName>
        <fullName evidence="2">protein-glutamate O-methyltransferase</fullName>
        <ecNumber evidence="2">2.1.1.80</ecNumber>
    </recommendedName>
</protein>
<dbReference type="PRINTS" id="PR00996">
    <property type="entry name" value="CHERMTFRASE"/>
</dbReference>
<sequence length="277" mass="31253">MTQQFSDDEYESFRLFLEDSAGITLGANKQYLVNSRLSRLMRENGIESLSELVRAIKAGRPAGLKEKIIDAMTTNETSWFRDKVPFRQLSDHILPELTAQRLNRPLRIWSAACSSGQEVFSISIVIDEYQRAHPGAMPRDAEILGTDISPSMVRDAKEACYDKLAVARGLDKERQDKYFTEKGDCWQANESIRKRTSFREGNLMASFSSYGKFDIIFCRNVLIYFSADLKRDILGRLAKQLNPGGYLILGSSESVTGYSDAYELVRAGGGVLYRLRG</sequence>
<dbReference type="EMBL" id="FOMJ01000013">
    <property type="protein sequence ID" value="SFD92397.1"/>
    <property type="molecule type" value="Genomic_DNA"/>
</dbReference>
<reference evidence="7 8" key="1">
    <citation type="submission" date="2016-10" db="EMBL/GenBank/DDBJ databases">
        <authorList>
            <person name="de Groot N.N."/>
        </authorList>
    </citation>
    <scope>NUCLEOTIDE SEQUENCE [LARGE SCALE GENOMIC DNA]</scope>
    <source>
        <strain evidence="7 8">HL3</strain>
    </source>
</reference>
<dbReference type="InterPro" id="IPR000780">
    <property type="entry name" value="CheR_MeTrfase"/>
</dbReference>
<dbReference type="EC" id="2.1.1.80" evidence="2"/>
<dbReference type="Pfam" id="PF03705">
    <property type="entry name" value="CheR_N"/>
    <property type="match status" value="1"/>
</dbReference>
<dbReference type="InterPro" id="IPR022642">
    <property type="entry name" value="CheR_C"/>
</dbReference>
<keyword evidence="5" id="KW-0949">S-adenosyl-L-methionine</keyword>
<dbReference type="InterPro" id="IPR029063">
    <property type="entry name" value="SAM-dependent_MTases_sf"/>
</dbReference>
<gene>
    <name evidence="7" type="ORF">SAMN05660831_02611</name>
</gene>
<feature type="domain" description="CheR-type methyltransferase" evidence="6">
    <location>
        <begin position="1"/>
        <end position="277"/>
    </location>
</feature>
<dbReference type="PROSITE" id="PS50123">
    <property type="entry name" value="CHER"/>
    <property type="match status" value="1"/>
</dbReference>
<dbReference type="OrthoDB" id="9816309at2"/>
<evidence type="ECO:0000256" key="5">
    <source>
        <dbReference type="ARBA" id="ARBA00022691"/>
    </source>
</evidence>
<dbReference type="Pfam" id="PF01739">
    <property type="entry name" value="CheR"/>
    <property type="match status" value="1"/>
</dbReference>
<dbReference type="Proteomes" id="UP000198611">
    <property type="component" value="Unassembled WGS sequence"/>
</dbReference>
<dbReference type="SUPFAM" id="SSF47757">
    <property type="entry name" value="Chemotaxis receptor methyltransferase CheR, N-terminal domain"/>
    <property type="match status" value="1"/>
</dbReference>
<keyword evidence="4 7" id="KW-0808">Transferase</keyword>
<dbReference type="SUPFAM" id="SSF53335">
    <property type="entry name" value="S-adenosyl-L-methionine-dependent methyltransferases"/>
    <property type="match status" value="1"/>
</dbReference>
<keyword evidence="3 7" id="KW-0489">Methyltransferase</keyword>
<evidence type="ECO:0000256" key="1">
    <source>
        <dbReference type="ARBA" id="ARBA00001541"/>
    </source>
</evidence>
<dbReference type="AlphaFoldDB" id="A0A1I1WB72"/>
<evidence type="ECO:0000256" key="2">
    <source>
        <dbReference type="ARBA" id="ARBA00012534"/>
    </source>
</evidence>
<dbReference type="Gene3D" id="3.40.50.150">
    <property type="entry name" value="Vaccinia Virus protein VP39"/>
    <property type="match status" value="1"/>
</dbReference>
<dbReference type="CDD" id="cd02440">
    <property type="entry name" value="AdoMet_MTases"/>
    <property type="match status" value="1"/>
</dbReference>
<dbReference type="InterPro" id="IPR050903">
    <property type="entry name" value="Bact_Chemotaxis_MeTrfase"/>
</dbReference>
<name>A0A1I1WB72_9GAMM</name>
<evidence type="ECO:0000313" key="7">
    <source>
        <dbReference type="EMBL" id="SFD92397.1"/>
    </source>
</evidence>
<evidence type="ECO:0000259" key="6">
    <source>
        <dbReference type="PROSITE" id="PS50123"/>
    </source>
</evidence>
<dbReference type="GO" id="GO:0008983">
    <property type="term" value="F:protein-glutamate O-methyltransferase activity"/>
    <property type="evidence" value="ECO:0007669"/>
    <property type="project" value="UniProtKB-EC"/>
</dbReference>
<dbReference type="PANTHER" id="PTHR24422">
    <property type="entry name" value="CHEMOTAXIS PROTEIN METHYLTRANSFERASE"/>
    <property type="match status" value="1"/>
</dbReference>
<dbReference type="PANTHER" id="PTHR24422:SF21">
    <property type="entry name" value="CHEMOTAXIS PROTEIN METHYLTRANSFERASE 1"/>
    <property type="match status" value="1"/>
</dbReference>
<dbReference type="RefSeq" id="WP_093429216.1">
    <property type="nucleotide sequence ID" value="NZ_FOMJ01000013.1"/>
</dbReference>
<dbReference type="STRING" id="1123397.SAMN05660831_02611"/>
<proteinExistence type="predicted"/>
<keyword evidence="8" id="KW-1185">Reference proteome</keyword>
<dbReference type="InterPro" id="IPR036804">
    <property type="entry name" value="CheR_N_sf"/>
</dbReference>
<evidence type="ECO:0000313" key="8">
    <source>
        <dbReference type="Proteomes" id="UP000198611"/>
    </source>
</evidence>
<dbReference type="SMART" id="SM00138">
    <property type="entry name" value="MeTrc"/>
    <property type="match status" value="1"/>
</dbReference>
<dbReference type="Gene3D" id="1.10.155.10">
    <property type="entry name" value="Chemotaxis receptor methyltransferase CheR, N-terminal domain"/>
    <property type="match status" value="1"/>
</dbReference>
<comment type="catalytic activity">
    <reaction evidence="1">
        <text>L-glutamyl-[protein] + S-adenosyl-L-methionine = [protein]-L-glutamate 5-O-methyl ester + S-adenosyl-L-homocysteine</text>
        <dbReference type="Rhea" id="RHEA:24452"/>
        <dbReference type="Rhea" id="RHEA-COMP:10208"/>
        <dbReference type="Rhea" id="RHEA-COMP:10311"/>
        <dbReference type="ChEBI" id="CHEBI:29973"/>
        <dbReference type="ChEBI" id="CHEBI:57856"/>
        <dbReference type="ChEBI" id="CHEBI:59789"/>
        <dbReference type="ChEBI" id="CHEBI:82795"/>
        <dbReference type="EC" id="2.1.1.80"/>
    </reaction>
</comment>
<evidence type="ECO:0000256" key="4">
    <source>
        <dbReference type="ARBA" id="ARBA00022679"/>
    </source>
</evidence>